<keyword evidence="2" id="KW-1185">Reference proteome</keyword>
<reference evidence="1 2" key="1">
    <citation type="journal article" date="2021" name="Hortic Res">
        <title>High-quality reference genome and annotation aids understanding of berry development for evergreen blueberry (Vaccinium darrowii).</title>
        <authorList>
            <person name="Yu J."/>
            <person name="Hulse-Kemp A.M."/>
            <person name="Babiker E."/>
            <person name="Staton M."/>
        </authorList>
    </citation>
    <scope>NUCLEOTIDE SEQUENCE [LARGE SCALE GENOMIC DNA]</scope>
    <source>
        <strain evidence="2">cv. NJ 8807/NJ 8810</strain>
        <tissue evidence="1">Young leaf</tissue>
    </source>
</reference>
<proteinExistence type="predicted"/>
<comment type="caution">
    <text evidence="1">The sequence shown here is derived from an EMBL/GenBank/DDBJ whole genome shotgun (WGS) entry which is preliminary data.</text>
</comment>
<evidence type="ECO:0000313" key="1">
    <source>
        <dbReference type="EMBL" id="KAH7862665.1"/>
    </source>
</evidence>
<protein>
    <submittedName>
        <fullName evidence="1">Uncharacterized protein</fullName>
    </submittedName>
</protein>
<sequence>MSHSSEEQTKVRKTKKSAESYLEKFFKEHEMIEKQLDARATNVKEREAELEKRETKFKEERLKFYCEKIREHEMIAKQLEARATNVEECEEELEKREIKFKEERLKFYTEKIRSEREISERRKAVDRLEEEYQREKEDLNRKIVELEKKLNAKKALELALKVFGEAGKVGLKDTMDGEVQHKNKVDVTRHDLNENIDHLQSVNNVLLSKERKSNDELQEARKVLINVSDVTLKLYLCSLKI</sequence>
<evidence type="ECO:0000313" key="2">
    <source>
        <dbReference type="Proteomes" id="UP000828048"/>
    </source>
</evidence>
<dbReference type="EMBL" id="CM037162">
    <property type="protein sequence ID" value="KAH7862665.1"/>
    <property type="molecule type" value="Genomic_DNA"/>
</dbReference>
<accession>A0ACB7ZAN9</accession>
<organism evidence="1 2">
    <name type="scientific">Vaccinium darrowii</name>
    <dbReference type="NCBI Taxonomy" id="229202"/>
    <lineage>
        <taxon>Eukaryota</taxon>
        <taxon>Viridiplantae</taxon>
        <taxon>Streptophyta</taxon>
        <taxon>Embryophyta</taxon>
        <taxon>Tracheophyta</taxon>
        <taxon>Spermatophyta</taxon>
        <taxon>Magnoliopsida</taxon>
        <taxon>eudicotyledons</taxon>
        <taxon>Gunneridae</taxon>
        <taxon>Pentapetalae</taxon>
        <taxon>asterids</taxon>
        <taxon>Ericales</taxon>
        <taxon>Ericaceae</taxon>
        <taxon>Vaccinioideae</taxon>
        <taxon>Vaccinieae</taxon>
        <taxon>Vaccinium</taxon>
    </lineage>
</organism>
<gene>
    <name evidence="1" type="ORF">Vadar_007821</name>
</gene>
<name>A0ACB7ZAN9_9ERIC</name>
<dbReference type="Proteomes" id="UP000828048">
    <property type="component" value="Chromosome 12"/>
</dbReference>